<protein>
    <submittedName>
        <fullName evidence="1">UPF0761 membrane protein</fullName>
    </submittedName>
</protein>
<keyword evidence="2" id="KW-1185">Reference proteome</keyword>
<gene>
    <name evidence="1" type="ORF">KUF71_023905</name>
</gene>
<reference evidence="1" key="2">
    <citation type="journal article" date="2023" name="BMC Genomics">
        <title>Pest status, molecular evolution, and epigenetic factors derived from the genome assembly of Frankliniella fusca, a thysanopteran phytovirus vector.</title>
        <authorList>
            <person name="Catto M.A."/>
            <person name="Labadie P.E."/>
            <person name="Jacobson A.L."/>
            <person name="Kennedy G.G."/>
            <person name="Srinivasan R."/>
            <person name="Hunt B.G."/>
        </authorList>
    </citation>
    <scope>NUCLEOTIDE SEQUENCE</scope>
    <source>
        <strain evidence="1">PL_HMW_Pooled</strain>
    </source>
</reference>
<comment type="caution">
    <text evidence="1">The sequence shown here is derived from an EMBL/GenBank/DDBJ whole genome shotgun (WGS) entry which is preliminary data.</text>
</comment>
<dbReference type="Proteomes" id="UP001219518">
    <property type="component" value="Unassembled WGS sequence"/>
</dbReference>
<sequence>MAPLAHEANLTIYFSQTKCYTAEMTVETEVSDPRKSFPKVEIWIRKFFYVNVQQFQ</sequence>
<name>A0AAE1H496_9NEOP</name>
<evidence type="ECO:0000313" key="1">
    <source>
        <dbReference type="EMBL" id="KAK3914504.1"/>
    </source>
</evidence>
<dbReference type="EMBL" id="JAHWGI010000382">
    <property type="protein sequence ID" value="KAK3914504.1"/>
    <property type="molecule type" value="Genomic_DNA"/>
</dbReference>
<proteinExistence type="predicted"/>
<accession>A0AAE1H496</accession>
<evidence type="ECO:0000313" key="2">
    <source>
        <dbReference type="Proteomes" id="UP001219518"/>
    </source>
</evidence>
<organism evidence="1 2">
    <name type="scientific">Frankliniella fusca</name>
    <dbReference type="NCBI Taxonomy" id="407009"/>
    <lineage>
        <taxon>Eukaryota</taxon>
        <taxon>Metazoa</taxon>
        <taxon>Ecdysozoa</taxon>
        <taxon>Arthropoda</taxon>
        <taxon>Hexapoda</taxon>
        <taxon>Insecta</taxon>
        <taxon>Pterygota</taxon>
        <taxon>Neoptera</taxon>
        <taxon>Paraneoptera</taxon>
        <taxon>Thysanoptera</taxon>
        <taxon>Terebrantia</taxon>
        <taxon>Thripoidea</taxon>
        <taxon>Thripidae</taxon>
        <taxon>Frankliniella</taxon>
    </lineage>
</organism>
<reference evidence="1" key="1">
    <citation type="submission" date="2021-07" db="EMBL/GenBank/DDBJ databases">
        <authorList>
            <person name="Catto M.A."/>
            <person name="Jacobson A."/>
            <person name="Kennedy G."/>
            <person name="Labadie P."/>
            <person name="Hunt B.G."/>
            <person name="Srinivasan R."/>
        </authorList>
    </citation>
    <scope>NUCLEOTIDE SEQUENCE</scope>
    <source>
        <strain evidence="1">PL_HMW_Pooled</strain>
        <tissue evidence="1">Head</tissue>
    </source>
</reference>
<dbReference type="AlphaFoldDB" id="A0AAE1H496"/>
<feature type="non-terminal residue" evidence="1">
    <location>
        <position position="56"/>
    </location>
</feature>